<reference evidence="2" key="1">
    <citation type="journal article" date="2022" name="Mol. Ecol. Resour.">
        <title>The genomes of chicory, endive, great burdock and yacon provide insights into Asteraceae palaeo-polyploidization history and plant inulin production.</title>
        <authorList>
            <person name="Fan W."/>
            <person name="Wang S."/>
            <person name="Wang H."/>
            <person name="Wang A."/>
            <person name="Jiang F."/>
            <person name="Liu H."/>
            <person name="Zhao H."/>
            <person name="Xu D."/>
            <person name="Zhang Y."/>
        </authorList>
    </citation>
    <scope>NUCLEOTIDE SEQUENCE [LARGE SCALE GENOMIC DNA]</scope>
    <source>
        <strain evidence="2">cv. Yunnan</strain>
    </source>
</reference>
<comment type="caution">
    <text evidence="1">The sequence shown here is derived from an EMBL/GenBank/DDBJ whole genome shotgun (WGS) entry which is preliminary data.</text>
</comment>
<evidence type="ECO:0000313" key="2">
    <source>
        <dbReference type="Proteomes" id="UP001056120"/>
    </source>
</evidence>
<reference evidence="1 2" key="2">
    <citation type="journal article" date="2022" name="Mol. Ecol. Resour.">
        <title>The genomes of chicory, endive, great burdock and yacon provide insights into Asteraceae paleo-polyploidization history and plant inulin production.</title>
        <authorList>
            <person name="Fan W."/>
            <person name="Wang S."/>
            <person name="Wang H."/>
            <person name="Wang A."/>
            <person name="Jiang F."/>
            <person name="Liu H."/>
            <person name="Zhao H."/>
            <person name="Xu D."/>
            <person name="Zhang Y."/>
        </authorList>
    </citation>
    <scope>NUCLEOTIDE SEQUENCE [LARGE SCALE GENOMIC DNA]</scope>
    <source>
        <strain evidence="2">cv. Yunnan</strain>
        <tissue evidence="1">Leaves</tissue>
    </source>
</reference>
<sequence>MQKNQPPLRDTKFRIVFFIVAVISCIFLVSCFVGVGDTPLFCTESISDEFVPTTTTPMQLDAVLHYATAQIVPQQSIAEITVSFNVLRSIAPCNFLVFGLGHDSLMWASFNPNGKTLFLEEDSMWVRSILKTAPNLNAAIINYRTKVADAEELLKSYRSEPECAPSTGYIRGNTRCKLALTSLPEEVYDKDWDMIMIDAPRGYFNEAPGRMGAIYSAAVMARNRKKSGVTHVLLHDVDRKVEKAYAEEFLCQKNLNKAVGRLWHFEISPVVNVTNNNARFC</sequence>
<dbReference type="EMBL" id="CM042040">
    <property type="protein sequence ID" value="KAI3717759.1"/>
    <property type="molecule type" value="Genomic_DNA"/>
</dbReference>
<proteinExistence type="predicted"/>
<organism evidence="1 2">
    <name type="scientific">Smallanthus sonchifolius</name>
    <dbReference type="NCBI Taxonomy" id="185202"/>
    <lineage>
        <taxon>Eukaryota</taxon>
        <taxon>Viridiplantae</taxon>
        <taxon>Streptophyta</taxon>
        <taxon>Embryophyta</taxon>
        <taxon>Tracheophyta</taxon>
        <taxon>Spermatophyta</taxon>
        <taxon>Magnoliopsida</taxon>
        <taxon>eudicotyledons</taxon>
        <taxon>Gunneridae</taxon>
        <taxon>Pentapetalae</taxon>
        <taxon>asterids</taxon>
        <taxon>campanulids</taxon>
        <taxon>Asterales</taxon>
        <taxon>Asteraceae</taxon>
        <taxon>Asteroideae</taxon>
        <taxon>Heliantheae alliance</taxon>
        <taxon>Millerieae</taxon>
        <taxon>Smallanthus</taxon>
    </lineage>
</organism>
<gene>
    <name evidence="1" type="ORF">L1987_69566</name>
</gene>
<accession>A0ACB9B765</accession>
<evidence type="ECO:0000313" key="1">
    <source>
        <dbReference type="EMBL" id="KAI3717759.1"/>
    </source>
</evidence>
<protein>
    <submittedName>
        <fullName evidence="1">Uncharacterized protein</fullName>
    </submittedName>
</protein>
<dbReference type="Proteomes" id="UP001056120">
    <property type="component" value="Linkage Group LG23"/>
</dbReference>
<keyword evidence="2" id="KW-1185">Reference proteome</keyword>
<name>A0ACB9B765_9ASTR</name>